<proteinExistence type="predicted"/>
<evidence type="ECO:0000313" key="3">
    <source>
        <dbReference type="Proteomes" id="UP000015105"/>
    </source>
</evidence>
<evidence type="ECO:0000313" key="2">
    <source>
        <dbReference type="EnsemblPlants" id="AET4Gv20140400.2"/>
    </source>
</evidence>
<accession>A0A453HC67</accession>
<name>A0A453HC67_AEGTS</name>
<keyword evidence="1" id="KW-0812">Transmembrane</keyword>
<keyword evidence="3" id="KW-1185">Reference proteome</keyword>
<reference evidence="3" key="1">
    <citation type="journal article" date="2014" name="Science">
        <title>Ancient hybridizations among the ancestral genomes of bread wheat.</title>
        <authorList>
            <consortium name="International Wheat Genome Sequencing Consortium,"/>
            <person name="Marcussen T."/>
            <person name="Sandve S.R."/>
            <person name="Heier L."/>
            <person name="Spannagl M."/>
            <person name="Pfeifer M."/>
            <person name="Jakobsen K.S."/>
            <person name="Wulff B.B."/>
            <person name="Steuernagel B."/>
            <person name="Mayer K.F."/>
            <person name="Olsen O.A."/>
        </authorList>
    </citation>
    <scope>NUCLEOTIDE SEQUENCE [LARGE SCALE GENOMIC DNA]</scope>
    <source>
        <strain evidence="3">cv. AL8/78</strain>
    </source>
</reference>
<organism evidence="2 3">
    <name type="scientific">Aegilops tauschii subsp. strangulata</name>
    <name type="common">Goatgrass</name>
    <dbReference type="NCBI Taxonomy" id="200361"/>
    <lineage>
        <taxon>Eukaryota</taxon>
        <taxon>Viridiplantae</taxon>
        <taxon>Streptophyta</taxon>
        <taxon>Embryophyta</taxon>
        <taxon>Tracheophyta</taxon>
        <taxon>Spermatophyta</taxon>
        <taxon>Magnoliopsida</taxon>
        <taxon>Liliopsida</taxon>
        <taxon>Poales</taxon>
        <taxon>Poaceae</taxon>
        <taxon>BOP clade</taxon>
        <taxon>Pooideae</taxon>
        <taxon>Triticodae</taxon>
        <taxon>Triticeae</taxon>
        <taxon>Triticinae</taxon>
        <taxon>Aegilops</taxon>
    </lineage>
</organism>
<dbReference type="Gramene" id="AET4Gv20140400.2">
    <property type="protein sequence ID" value="AET4Gv20140400.2"/>
    <property type="gene ID" value="AET4Gv20140400"/>
</dbReference>
<protein>
    <submittedName>
        <fullName evidence="2">Uncharacterized protein</fullName>
    </submittedName>
</protein>
<dbReference type="AlphaFoldDB" id="A0A453HC67"/>
<reference evidence="2" key="5">
    <citation type="journal article" date="2021" name="G3 (Bethesda)">
        <title>Aegilops tauschii genome assembly Aet v5.0 features greater sequence contiguity and improved annotation.</title>
        <authorList>
            <person name="Wang L."/>
            <person name="Zhu T."/>
            <person name="Rodriguez J.C."/>
            <person name="Deal K.R."/>
            <person name="Dubcovsky J."/>
            <person name="McGuire P.E."/>
            <person name="Lux T."/>
            <person name="Spannagl M."/>
            <person name="Mayer K.F.X."/>
            <person name="Baldrich P."/>
            <person name="Meyers B.C."/>
            <person name="Huo N."/>
            <person name="Gu Y.Q."/>
            <person name="Zhou H."/>
            <person name="Devos K.M."/>
            <person name="Bennetzen J.L."/>
            <person name="Unver T."/>
            <person name="Budak H."/>
            <person name="Gulick P.J."/>
            <person name="Galiba G."/>
            <person name="Kalapos B."/>
            <person name="Nelson D.R."/>
            <person name="Li P."/>
            <person name="You F.M."/>
            <person name="Luo M.C."/>
            <person name="Dvorak J."/>
        </authorList>
    </citation>
    <scope>NUCLEOTIDE SEQUENCE [LARGE SCALE GENOMIC DNA]</scope>
    <source>
        <strain evidence="2">cv. AL8/78</strain>
    </source>
</reference>
<feature type="transmembrane region" description="Helical" evidence="1">
    <location>
        <begin position="6"/>
        <end position="27"/>
    </location>
</feature>
<evidence type="ECO:0000256" key="1">
    <source>
        <dbReference type="SAM" id="Phobius"/>
    </source>
</evidence>
<reference evidence="2" key="4">
    <citation type="submission" date="2019-03" db="UniProtKB">
        <authorList>
            <consortium name="EnsemblPlants"/>
        </authorList>
    </citation>
    <scope>IDENTIFICATION</scope>
</reference>
<keyword evidence="1" id="KW-1133">Transmembrane helix</keyword>
<sequence>HLVCWFSCLMCEVMLIITFLLFNLLGLDCQLCRSQNKLNEAPESNTRPTRREDTEDRTIPAESFQFFILLCSKCKHPL</sequence>
<keyword evidence="1" id="KW-0472">Membrane</keyword>
<dbReference type="Proteomes" id="UP000015105">
    <property type="component" value="Chromosome 4D"/>
</dbReference>
<dbReference type="EnsemblPlants" id="AET4Gv20140400.2">
    <property type="protein sequence ID" value="AET4Gv20140400.2"/>
    <property type="gene ID" value="AET4Gv20140400"/>
</dbReference>
<reference evidence="2" key="3">
    <citation type="journal article" date="2017" name="Nature">
        <title>Genome sequence of the progenitor of the wheat D genome Aegilops tauschii.</title>
        <authorList>
            <person name="Luo M.C."/>
            <person name="Gu Y.Q."/>
            <person name="Puiu D."/>
            <person name="Wang H."/>
            <person name="Twardziok S.O."/>
            <person name="Deal K.R."/>
            <person name="Huo N."/>
            <person name="Zhu T."/>
            <person name="Wang L."/>
            <person name="Wang Y."/>
            <person name="McGuire P.E."/>
            <person name="Liu S."/>
            <person name="Long H."/>
            <person name="Ramasamy R.K."/>
            <person name="Rodriguez J.C."/>
            <person name="Van S.L."/>
            <person name="Yuan L."/>
            <person name="Wang Z."/>
            <person name="Xia Z."/>
            <person name="Xiao L."/>
            <person name="Anderson O.D."/>
            <person name="Ouyang S."/>
            <person name="Liang Y."/>
            <person name="Zimin A.V."/>
            <person name="Pertea G."/>
            <person name="Qi P."/>
            <person name="Bennetzen J.L."/>
            <person name="Dai X."/>
            <person name="Dawson M.W."/>
            <person name="Muller H.G."/>
            <person name="Kugler K."/>
            <person name="Rivarola-Duarte L."/>
            <person name="Spannagl M."/>
            <person name="Mayer K.F.X."/>
            <person name="Lu F.H."/>
            <person name="Bevan M.W."/>
            <person name="Leroy P."/>
            <person name="Li P."/>
            <person name="You F.M."/>
            <person name="Sun Q."/>
            <person name="Liu Z."/>
            <person name="Lyons E."/>
            <person name="Wicker T."/>
            <person name="Salzberg S.L."/>
            <person name="Devos K.M."/>
            <person name="Dvorak J."/>
        </authorList>
    </citation>
    <scope>NUCLEOTIDE SEQUENCE [LARGE SCALE GENOMIC DNA]</scope>
    <source>
        <strain evidence="2">cv. AL8/78</strain>
    </source>
</reference>
<reference evidence="3" key="2">
    <citation type="journal article" date="2017" name="Nat. Plants">
        <title>The Aegilops tauschii genome reveals multiple impacts of transposons.</title>
        <authorList>
            <person name="Zhao G."/>
            <person name="Zou C."/>
            <person name="Li K."/>
            <person name="Wang K."/>
            <person name="Li T."/>
            <person name="Gao L."/>
            <person name="Zhang X."/>
            <person name="Wang H."/>
            <person name="Yang Z."/>
            <person name="Liu X."/>
            <person name="Jiang W."/>
            <person name="Mao L."/>
            <person name="Kong X."/>
            <person name="Jiao Y."/>
            <person name="Jia J."/>
        </authorList>
    </citation>
    <scope>NUCLEOTIDE SEQUENCE [LARGE SCALE GENOMIC DNA]</scope>
    <source>
        <strain evidence="3">cv. AL8/78</strain>
    </source>
</reference>